<keyword evidence="2 4" id="KW-0472">Membrane</keyword>
<dbReference type="GO" id="GO:0009279">
    <property type="term" value="C:cell outer membrane"/>
    <property type="evidence" value="ECO:0007669"/>
    <property type="project" value="UniProtKB-SubCell"/>
</dbReference>
<evidence type="ECO:0000259" key="7">
    <source>
        <dbReference type="Pfam" id="PF07715"/>
    </source>
</evidence>
<dbReference type="Proteomes" id="UP001155057">
    <property type="component" value="Unassembled WGS sequence"/>
</dbReference>
<evidence type="ECO:0000256" key="2">
    <source>
        <dbReference type="ARBA" id="ARBA00023136"/>
    </source>
</evidence>
<feature type="signal peptide" evidence="5">
    <location>
        <begin position="1"/>
        <end position="25"/>
    </location>
</feature>
<protein>
    <submittedName>
        <fullName evidence="8">TonB-dependent receptor</fullName>
    </submittedName>
</protein>
<feature type="domain" description="TonB-dependent receptor plug" evidence="7">
    <location>
        <begin position="132"/>
        <end position="236"/>
    </location>
</feature>
<reference evidence="8" key="1">
    <citation type="submission" date="2022-08" db="EMBL/GenBank/DDBJ databases">
        <title>Genomic Encyclopedia of Type Strains, Phase V (KMG-V): Genome sequencing to study the core and pangenomes of soil and plant-associated prokaryotes.</title>
        <authorList>
            <person name="Whitman W."/>
        </authorList>
    </citation>
    <scope>NUCLEOTIDE SEQUENCE</scope>
    <source>
        <strain evidence="8">SP3049</strain>
    </source>
</reference>
<dbReference type="PANTHER" id="PTHR40980:SF4">
    <property type="entry name" value="TONB-DEPENDENT RECEPTOR-LIKE BETA-BARREL DOMAIN-CONTAINING PROTEIN"/>
    <property type="match status" value="1"/>
</dbReference>
<evidence type="ECO:0000256" key="4">
    <source>
        <dbReference type="RuleBase" id="RU003357"/>
    </source>
</evidence>
<dbReference type="NCBIfam" id="TIGR01782">
    <property type="entry name" value="TonB-Xanth-Caul"/>
    <property type="match status" value="1"/>
</dbReference>
<dbReference type="Pfam" id="PF00593">
    <property type="entry name" value="TonB_dep_Rec_b-barrel"/>
    <property type="match status" value="1"/>
</dbReference>
<dbReference type="CDD" id="cd01347">
    <property type="entry name" value="ligand_gated_channel"/>
    <property type="match status" value="1"/>
</dbReference>
<dbReference type="Pfam" id="PF07715">
    <property type="entry name" value="Plug"/>
    <property type="match status" value="1"/>
</dbReference>
<dbReference type="Gene3D" id="2.170.130.10">
    <property type="entry name" value="TonB-dependent receptor, plug domain"/>
    <property type="match status" value="1"/>
</dbReference>
<evidence type="ECO:0000256" key="5">
    <source>
        <dbReference type="SAM" id="SignalP"/>
    </source>
</evidence>
<dbReference type="Gene3D" id="2.40.170.20">
    <property type="entry name" value="TonB-dependent receptor, beta-barrel domain"/>
    <property type="match status" value="1"/>
</dbReference>
<evidence type="ECO:0000256" key="3">
    <source>
        <dbReference type="ARBA" id="ARBA00023237"/>
    </source>
</evidence>
<gene>
    <name evidence="8" type="ORF">GGP61_003467</name>
</gene>
<comment type="caution">
    <text evidence="8">The sequence shown here is derived from an EMBL/GenBank/DDBJ whole genome shotgun (WGS) entry which is preliminary data.</text>
</comment>
<keyword evidence="3" id="KW-0998">Cell outer membrane</keyword>
<organism evidence="8 9">
    <name type="scientific">Salinibacter ruber</name>
    <dbReference type="NCBI Taxonomy" id="146919"/>
    <lineage>
        <taxon>Bacteria</taxon>
        <taxon>Pseudomonadati</taxon>
        <taxon>Rhodothermota</taxon>
        <taxon>Rhodothermia</taxon>
        <taxon>Rhodothermales</taxon>
        <taxon>Salinibacteraceae</taxon>
        <taxon>Salinibacter</taxon>
    </lineage>
</organism>
<dbReference type="AlphaFoldDB" id="A0A9X2QES4"/>
<dbReference type="EMBL" id="JANUAE010000018">
    <property type="protein sequence ID" value="MCS3711832.1"/>
    <property type="molecule type" value="Genomic_DNA"/>
</dbReference>
<keyword evidence="5" id="KW-0732">Signal</keyword>
<dbReference type="PANTHER" id="PTHR40980">
    <property type="entry name" value="PLUG DOMAIN-CONTAINING PROTEIN"/>
    <property type="match status" value="1"/>
</dbReference>
<evidence type="ECO:0000313" key="9">
    <source>
        <dbReference type="Proteomes" id="UP001155057"/>
    </source>
</evidence>
<dbReference type="RefSeq" id="WP_259060890.1">
    <property type="nucleotide sequence ID" value="NZ_JANUAE010000018.1"/>
</dbReference>
<comment type="similarity">
    <text evidence="4">Belongs to the TonB-dependent receptor family.</text>
</comment>
<evidence type="ECO:0000259" key="6">
    <source>
        <dbReference type="Pfam" id="PF00593"/>
    </source>
</evidence>
<evidence type="ECO:0000256" key="1">
    <source>
        <dbReference type="ARBA" id="ARBA00004442"/>
    </source>
</evidence>
<dbReference type="SUPFAM" id="SSF49464">
    <property type="entry name" value="Carboxypeptidase regulatory domain-like"/>
    <property type="match status" value="1"/>
</dbReference>
<accession>A0A9X2QES4</accession>
<feature type="domain" description="TonB-dependent receptor-like beta-barrel" evidence="6">
    <location>
        <begin position="533"/>
        <end position="959"/>
    </location>
</feature>
<sequence>MLNRRYTSALFLIVGLALLPLGANAQSTGILQGRVVDGRSGTPLPGANVVMEGTSIGTSTNPDGRYQLQGVPAGPQKITVSYVSYGKKTKTVEISAGATTTLNFEITSQVLETGEVVVTGLRESQTRAATQKRQALNVVDVLSADDIGNLPEQNVAESVQRLPGIVVRNDRTEGRFVSIRGGAANLNNVTLNGNTLASTAGSRATALDLLPAEMVSNIEVTKAVTPDMSGNAIGGAVDIQTLTAFDRSGPFAFGTVRGLQHDQQVGELGDTKTPFRANVTAGTKIGPDDDIGLLVSASGSRRDFTTSGLKGEFWEISNLYSENGITATQNPDVPLAQEQIVERNRRSRIALNASIDWRPNPQTSVYLRPYYTFTDENKLDNELEYNLLSGIPFDIDSPKPSRTEAGVDFPIGFGSVDLSDTDEEESLWGGSVGFEQQFGASTFSASGTYTRGVLESRQEDGEFETPVTPQAAGVADMSGFLFDFYPRNPDYVGNGASYVANEVDLEFAENVEDTYAGQADFKVPFEAGGIAGFMKTGGQFQIRSKSIEEADTGYNYVGDGSLTLADYAAPRIQTVQVGNGLMPFANTGDMTDDFLGRLCNPTTDQRFSGERRCRSPDAVYERVSSEELAASDIEGDSENQEQVYAGYAMASANLGSLTVLTGLRVEHTTTETTRFQLVGGSSDPTEQNFDNSYTNFLPSVHLTLQATEALQFRAAWTNTIGRPEYDELGAFSEVEISSGGGLGGGGNSGLSEAVVQSGNPDLSPFKAMNFDLSAEYYFENGGLASVAGFYKRVDNSIYISRRTETGSEDNNFFENRFGEGNRYRQITTVRQRNADLGEILGLEVAYQQPFTFLPAPFNGLGLQSNLTVTDSEVSVPTRESELPFFQQADLVYNVVPFFQKSGFEVRAALNYQGDYLEDLGDSSESDAYIDDRTTVDLTANYSFTGLLGEPELFLQIENLTNEPEVTYAGQESSLGFHYLSGTTTTVGLSVQL</sequence>
<evidence type="ECO:0000313" key="8">
    <source>
        <dbReference type="EMBL" id="MCS3711832.1"/>
    </source>
</evidence>
<dbReference type="InterPro" id="IPR008969">
    <property type="entry name" value="CarboxyPept-like_regulatory"/>
</dbReference>
<proteinExistence type="inferred from homology"/>
<name>A0A9X2QES4_9BACT</name>
<dbReference type="SUPFAM" id="SSF56935">
    <property type="entry name" value="Porins"/>
    <property type="match status" value="1"/>
</dbReference>
<dbReference type="InterPro" id="IPR036942">
    <property type="entry name" value="Beta-barrel_TonB_sf"/>
</dbReference>
<dbReference type="Gene3D" id="2.60.40.1120">
    <property type="entry name" value="Carboxypeptidase-like, regulatory domain"/>
    <property type="match status" value="1"/>
</dbReference>
<dbReference type="Pfam" id="PF13715">
    <property type="entry name" value="CarbopepD_reg_2"/>
    <property type="match status" value="1"/>
</dbReference>
<keyword evidence="4" id="KW-0798">TonB box</keyword>
<dbReference type="InterPro" id="IPR010104">
    <property type="entry name" value="TonB_rcpt_bac"/>
</dbReference>
<dbReference type="InterPro" id="IPR012910">
    <property type="entry name" value="Plug_dom"/>
</dbReference>
<dbReference type="InterPro" id="IPR000531">
    <property type="entry name" value="Beta-barrel_TonB"/>
</dbReference>
<keyword evidence="8" id="KW-0675">Receptor</keyword>
<dbReference type="InterPro" id="IPR037066">
    <property type="entry name" value="Plug_dom_sf"/>
</dbReference>
<comment type="subcellular location">
    <subcellularLocation>
        <location evidence="1 4">Cell outer membrane</location>
    </subcellularLocation>
</comment>
<feature type="chain" id="PRO_5040830102" evidence="5">
    <location>
        <begin position="26"/>
        <end position="992"/>
    </location>
</feature>